<evidence type="ECO:0000313" key="2">
    <source>
        <dbReference type="Proteomes" id="UP000249739"/>
    </source>
</evidence>
<name>A0A2W5HH28_9BACT</name>
<dbReference type="AlphaFoldDB" id="A0A2W5HH28"/>
<proteinExistence type="predicted"/>
<comment type="caution">
    <text evidence="1">The sequence shown here is derived from an EMBL/GenBank/DDBJ whole genome shotgun (WGS) entry which is preliminary data.</text>
</comment>
<protein>
    <submittedName>
        <fullName evidence="1">Uncharacterized protein</fullName>
    </submittedName>
</protein>
<organism evidence="1 2">
    <name type="scientific">Micavibrio aeruginosavorus</name>
    <dbReference type="NCBI Taxonomy" id="349221"/>
    <lineage>
        <taxon>Bacteria</taxon>
        <taxon>Pseudomonadati</taxon>
        <taxon>Bdellovibrionota</taxon>
        <taxon>Bdellovibrionia</taxon>
        <taxon>Bdellovibrionales</taxon>
        <taxon>Pseudobdellovibrionaceae</taxon>
        <taxon>Micavibrio</taxon>
    </lineage>
</organism>
<sequence length="143" mass="16730">MTQNCHEGFSTNKISSQFYKVTIHPYGGNVIPNAIKFELRWQPIDKGIVSNEFQLFTNEYKEERQWERTDLLIPVDKKQSKILFLKCLYSLPSVTPTKMTGCGVTSDFEGRMYLRYSIKPEEIGNYKEIDQKIKSKLSEFMVE</sequence>
<accession>A0A2W5HH28</accession>
<reference evidence="1 2" key="1">
    <citation type="submission" date="2017-08" db="EMBL/GenBank/DDBJ databases">
        <title>Infants hospitalized years apart are colonized by the same room-sourced microbial strains.</title>
        <authorList>
            <person name="Brooks B."/>
            <person name="Olm M.R."/>
            <person name="Firek B.A."/>
            <person name="Baker R."/>
            <person name="Thomas B.C."/>
            <person name="Morowitz M.J."/>
            <person name="Banfield J.F."/>
        </authorList>
    </citation>
    <scope>NUCLEOTIDE SEQUENCE [LARGE SCALE GENOMIC DNA]</scope>
    <source>
        <strain evidence="1">S2_006_000_R2_64</strain>
    </source>
</reference>
<evidence type="ECO:0000313" key="1">
    <source>
        <dbReference type="EMBL" id="PZP57506.1"/>
    </source>
</evidence>
<gene>
    <name evidence="1" type="ORF">DI586_00275</name>
</gene>
<dbReference type="Proteomes" id="UP000249739">
    <property type="component" value="Unassembled WGS sequence"/>
</dbReference>
<dbReference type="EMBL" id="QFOT01000001">
    <property type="protein sequence ID" value="PZP57506.1"/>
    <property type="molecule type" value="Genomic_DNA"/>
</dbReference>